<name>A0A2K2DN72_BRADI</name>
<dbReference type="InParanoid" id="A0A2K2DN72"/>
<dbReference type="AlphaFoldDB" id="A0A2K2DN72"/>
<reference evidence="2" key="3">
    <citation type="submission" date="2018-08" db="UniProtKB">
        <authorList>
            <consortium name="EnsemblPlants"/>
        </authorList>
    </citation>
    <scope>IDENTIFICATION</scope>
    <source>
        <strain evidence="2">cv. Bd21</strain>
    </source>
</reference>
<organism evidence="1">
    <name type="scientific">Brachypodium distachyon</name>
    <name type="common">Purple false brome</name>
    <name type="synonym">Trachynia distachya</name>
    <dbReference type="NCBI Taxonomy" id="15368"/>
    <lineage>
        <taxon>Eukaryota</taxon>
        <taxon>Viridiplantae</taxon>
        <taxon>Streptophyta</taxon>
        <taxon>Embryophyta</taxon>
        <taxon>Tracheophyta</taxon>
        <taxon>Spermatophyta</taxon>
        <taxon>Magnoliopsida</taxon>
        <taxon>Liliopsida</taxon>
        <taxon>Poales</taxon>
        <taxon>Poaceae</taxon>
        <taxon>BOP clade</taxon>
        <taxon>Pooideae</taxon>
        <taxon>Stipodae</taxon>
        <taxon>Brachypodieae</taxon>
        <taxon>Brachypodium</taxon>
    </lineage>
</organism>
<accession>A0A2K2DN72</accession>
<proteinExistence type="predicted"/>
<evidence type="ECO:0000313" key="3">
    <source>
        <dbReference type="Proteomes" id="UP000008810"/>
    </source>
</evidence>
<keyword evidence="3" id="KW-1185">Reference proteome</keyword>
<gene>
    <name evidence="1" type="ORF">BRADI_1g37307v3</name>
</gene>
<reference evidence="1 2" key="1">
    <citation type="journal article" date="2010" name="Nature">
        <title>Genome sequencing and analysis of the model grass Brachypodium distachyon.</title>
        <authorList>
            <consortium name="International Brachypodium Initiative"/>
        </authorList>
    </citation>
    <scope>NUCLEOTIDE SEQUENCE [LARGE SCALE GENOMIC DNA]</scope>
    <source>
        <strain evidence="1 2">Bd21</strain>
    </source>
</reference>
<reference evidence="1" key="2">
    <citation type="submission" date="2017-06" db="EMBL/GenBank/DDBJ databases">
        <title>WGS assembly of Brachypodium distachyon.</title>
        <authorList>
            <consortium name="The International Brachypodium Initiative"/>
            <person name="Lucas S."/>
            <person name="Harmon-Smith M."/>
            <person name="Lail K."/>
            <person name="Tice H."/>
            <person name="Grimwood J."/>
            <person name="Bruce D."/>
            <person name="Barry K."/>
            <person name="Shu S."/>
            <person name="Lindquist E."/>
            <person name="Wang M."/>
            <person name="Pitluck S."/>
            <person name="Vogel J.P."/>
            <person name="Garvin D.F."/>
            <person name="Mockler T.C."/>
            <person name="Schmutz J."/>
            <person name="Rokhsar D."/>
            <person name="Bevan M.W."/>
        </authorList>
    </citation>
    <scope>NUCLEOTIDE SEQUENCE</scope>
    <source>
        <strain evidence="1">Bd21</strain>
    </source>
</reference>
<evidence type="ECO:0000313" key="1">
    <source>
        <dbReference type="EMBL" id="PNT75719.1"/>
    </source>
</evidence>
<protein>
    <submittedName>
        <fullName evidence="1 2">Uncharacterized protein</fullName>
    </submittedName>
</protein>
<dbReference type="EMBL" id="CM000880">
    <property type="protein sequence ID" value="PNT75719.1"/>
    <property type="molecule type" value="Genomic_DNA"/>
</dbReference>
<dbReference type="Gramene" id="PNT75719">
    <property type="protein sequence ID" value="PNT75719"/>
    <property type="gene ID" value="BRADI_1g37307v3"/>
</dbReference>
<evidence type="ECO:0000313" key="2">
    <source>
        <dbReference type="EnsemblPlants" id="PNT75719"/>
    </source>
</evidence>
<dbReference type="EnsemblPlants" id="PNT75719">
    <property type="protein sequence ID" value="PNT75719"/>
    <property type="gene ID" value="BRADI_1g37307v3"/>
</dbReference>
<sequence>MELNHRPSVLYIYNINPKKKSNTRRTYATPPRRFVQDLESDLVFSPPTSTPHLPPSQCHHPPLSCVSTSGCELDETFDVMMNSARFHSL</sequence>
<dbReference type="Proteomes" id="UP000008810">
    <property type="component" value="Chromosome 1"/>
</dbReference>